<dbReference type="Proteomes" id="UP000010878">
    <property type="component" value="Chromosome"/>
</dbReference>
<proteinExistence type="predicted"/>
<feature type="compositionally biased region" description="Basic and acidic residues" evidence="1">
    <location>
        <begin position="26"/>
        <end position="47"/>
    </location>
</feature>
<dbReference type="Gene3D" id="3.20.20.370">
    <property type="entry name" value="Glycoside hydrolase/deacetylase"/>
    <property type="match status" value="1"/>
</dbReference>
<dbReference type="RefSeq" id="WP_015322264.1">
    <property type="nucleotide sequence ID" value="NC_019974.1"/>
</dbReference>
<dbReference type="eggNOG" id="arCOG09161">
    <property type="taxonomic scope" value="Archaea"/>
</dbReference>
<name>L0K2R4_9EURY</name>
<dbReference type="GeneID" id="14403469"/>
<feature type="region of interest" description="Disordered" evidence="1">
    <location>
        <begin position="20"/>
        <end position="62"/>
    </location>
</feature>
<reference evidence="3 4" key="1">
    <citation type="submission" date="2012-11" db="EMBL/GenBank/DDBJ databases">
        <title>FINISHED of Natronococcus occultus SP4, DSM 3396.</title>
        <authorList>
            <consortium name="DOE Joint Genome Institute"/>
            <person name="Eisen J."/>
            <person name="Huntemann M."/>
            <person name="Wei C.-L."/>
            <person name="Han J."/>
            <person name="Detter J.C."/>
            <person name="Han C."/>
            <person name="Tapia R."/>
            <person name="Chen A."/>
            <person name="Kyrpides N."/>
            <person name="Mavromatis K."/>
            <person name="Markowitz V."/>
            <person name="Szeto E."/>
            <person name="Ivanova N."/>
            <person name="Mikhailova N."/>
            <person name="Ovchinnikova G."/>
            <person name="Pagani I."/>
            <person name="Pati A."/>
            <person name="Goodwin L."/>
            <person name="Nordberg H.P."/>
            <person name="Cantor M.N."/>
            <person name="Hua S.X."/>
            <person name="Woyke T."/>
            <person name="Eisen J."/>
            <person name="Klenk H.-P."/>
            <person name="Klenk H.-P."/>
        </authorList>
    </citation>
    <scope>NUCLEOTIDE SEQUENCE [LARGE SCALE GENOMIC DNA]</scope>
    <source>
        <strain evidence="3 4">SP4</strain>
    </source>
</reference>
<dbReference type="GO" id="GO:0016810">
    <property type="term" value="F:hydrolase activity, acting on carbon-nitrogen (but not peptide) bonds"/>
    <property type="evidence" value="ECO:0007669"/>
    <property type="project" value="InterPro"/>
</dbReference>
<evidence type="ECO:0000313" key="4">
    <source>
        <dbReference type="Proteomes" id="UP000010878"/>
    </source>
</evidence>
<dbReference type="KEGG" id="nou:Natoc_3082"/>
<dbReference type="AlphaFoldDB" id="L0K2R4"/>
<dbReference type="OrthoDB" id="186535at2157"/>
<feature type="domain" description="NodB homology" evidence="2">
    <location>
        <begin position="71"/>
        <end position="141"/>
    </location>
</feature>
<evidence type="ECO:0000256" key="1">
    <source>
        <dbReference type="SAM" id="MobiDB-lite"/>
    </source>
</evidence>
<gene>
    <name evidence="3" type="ORF">Natoc_3082</name>
</gene>
<dbReference type="InterPro" id="IPR011330">
    <property type="entry name" value="Glyco_hydro/deAcase_b/a-brl"/>
</dbReference>
<sequence>MNRRKFLAVTGVAAAGVGGAGVAGVTRRESTTDRDTEPASRQDRSAEQSHAGGATETEPSLESRVADAAGLLVFTYDDSPVEDYTLTYRIHQEYDVPGCIAACPGLMETSAAHLSPAQLTELAAAGWGVLSHTADHRVLGEIPLTAAAADGDERLAVDWNRHGDFEGDPLVVSDEDREVPTTVAGADSDAAGQYIELAEPLDGPISDAGTVRHPAEFMQTVLERTDAQLEAWGLDVTGFVYPYTRYHGVVEDVVREQYDAVANHRYGGGHNALAELDPTTMQRRYIETDKATEAELDAFMETAADEAVLAIVGGHSQFETLTADRIRYTIETALEHDLAIVTLAEALEALDRGLQ</sequence>
<organism evidence="3 4">
    <name type="scientific">Natronococcus occultus SP4</name>
    <dbReference type="NCBI Taxonomy" id="694430"/>
    <lineage>
        <taxon>Archaea</taxon>
        <taxon>Methanobacteriati</taxon>
        <taxon>Methanobacteriota</taxon>
        <taxon>Stenosarchaea group</taxon>
        <taxon>Halobacteria</taxon>
        <taxon>Halobacteriales</taxon>
        <taxon>Natrialbaceae</taxon>
        <taxon>Natronococcus</taxon>
    </lineage>
</organism>
<dbReference type="HOGENOM" id="CLU_055389_0_0_2"/>
<evidence type="ECO:0000313" key="3">
    <source>
        <dbReference type="EMBL" id="AGB38825.1"/>
    </source>
</evidence>
<dbReference type="EMBL" id="CP003929">
    <property type="protein sequence ID" value="AGB38825.1"/>
    <property type="molecule type" value="Genomic_DNA"/>
</dbReference>
<keyword evidence="4" id="KW-1185">Reference proteome</keyword>
<protein>
    <submittedName>
        <fullName evidence="3">Polysaccharide deacetylase</fullName>
    </submittedName>
</protein>
<accession>L0K2R4</accession>
<dbReference type="InterPro" id="IPR002509">
    <property type="entry name" value="NODB_dom"/>
</dbReference>
<evidence type="ECO:0000259" key="2">
    <source>
        <dbReference type="Pfam" id="PF01522"/>
    </source>
</evidence>
<dbReference type="Pfam" id="PF01522">
    <property type="entry name" value="Polysacc_deac_1"/>
    <property type="match status" value="1"/>
</dbReference>
<dbReference type="SUPFAM" id="SSF88713">
    <property type="entry name" value="Glycoside hydrolase/deacetylase"/>
    <property type="match status" value="1"/>
</dbReference>
<dbReference type="GO" id="GO:0005975">
    <property type="term" value="P:carbohydrate metabolic process"/>
    <property type="evidence" value="ECO:0007669"/>
    <property type="project" value="InterPro"/>
</dbReference>